<reference evidence="7 8" key="1">
    <citation type="submission" date="2019-06" db="EMBL/GenBank/DDBJ databases">
        <title>Comparative genomics and metabolomics analyses of clavulanic acid producing Streptomyces species provides insight into specialized metabolism and evolution of beta-lactam biosynthetic gene clusters.</title>
        <authorList>
            <person name="Moore M.A."/>
            <person name="Cruz-Morales P."/>
            <person name="Barona Gomez F."/>
            <person name="Kapil T."/>
        </authorList>
    </citation>
    <scope>NUCLEOTIDE SEQUENCE [LARGE SCALE GENOMIC DNA]</scope>
    <source>
        <strain evidence="7 8">T-272</strain>
    </source>
</reference>
<gene>
    <name evidence="7" type="ORF">FFZ77_16000</name>
</gene>
<accession>A0ABW9NVJ9</accession>
<sequence length="324" mass="36204">FRKVKPHEGRLGSLRTLFTRRYDVNRAVDGVSFAIDEGELVGYLGPNGAGKSTTIKMMTGIVMPTRGTVRISGLDPWRERPRNAAQMGVVFGQRTQLWWDLPLRESFRLVGAIYGVPPADYRESLDRFVDLLDLGEFIDRPVRQLSLGQRMRGDIAAAMLHRPRVVYLDEPTIGLDVVAKDRMRTFVEETSRAGETTIVLTTHDLADVERLCPRVILIDHGRVLYDGDVQGLKATYATHRELVVHLAPDESTGRTPAIRAADVLGAEIVSQEQGVARIRFEASRIAVQHLIASVNQNYPVRDLSIVEPDLEGVVRRIYSEGLTP</sequence>
<dbReference type="EMBL" id="VDEQ01000160">
    <property type="protein sequence ID" value="MQS37069.1"/>
    <property type="molecule type" value="Genomic_DNA"/>
</dbReference>
<name>A0ABW9NVJ9_9ACTN</name>
<dbReference type="Pfam" id="PF00005">
    <property type="entry name" value="ABC_tran"/>
    <property type="match status" value="1"/>
</dbReference>
<keyword evidence="4 7" id="KW-0067">ATP-binding</keyword>
<evidence type="ECO:0000256" key="5">
    <source>
        <dbReference type="ARBA" id="ARBA00023251"/>
    </source>
</evidence>
<dbReference type="PROSITE" id="PS50893">
    <property type="entry name" value="ABC_TRANSPORTER_2"/>
    <property type="match status" value="1"/>
</dbReference>
<keyword evidence="5" id="KW-0046">Antibiotic resistance</keyword>
<organism evidence="7 8">
    <name type="scientific">Streptomyces katsurahamanus</name>
    <dbReference type="NCBI Taxonomy" id="2577098"/>
    <lineage>
        <taxon>Bacteria</taxon>
        <taxon>Bacillati</taxon>
        <taxon>Actinomycetota</taxon>
        <taxon>Actinomycetes</taxon>
        <taxon>Kitasatosporales</taxon>
        <taxon>Streptomycetaceae</taxon>
        <taxon>Streptomyces</taxon>
    </lineage>
</organism>
<dbReference type="Gene3D" id="3.40.50.300">
    <property type="entry name" value="P-loop containing nucleotide triphosphate hydrolases"/>
    <property type="match status" value="1"/>
</dbReference>
<evidence type="ECO:0000259" key="6">
    <source>
        <dbReference type="PROSITE" id="PS50893"/>
    </source>
</evidence>
<dbReference type="SUPFAM" id="SSF52540">
    <property type="entry name" value="P-loop containing nucleoside triphosphate hydrolases"/>
    <property type="match status" value="1"/>
</dbReference>
<comment type="caution">
    <text evidence="7">The sequence shown here is derived from an EMBL/GenBank/DDBJ whole genome shotgun (WGS) entry which is preliminary data.</text>
</comment>
<dbReference type="InterPro" id="IPR003593">
    <property type="entry name" value="AAA+_ATPase"/>
</dbReference>
<keyword evidence="2" id="KW-0813">Transport</keyword>
<feature type="domain" description="ABC transporter" evidence="6">
    <location>
        <begin position="12"/>
        <end position="245"/>
    </location>
</feature>
<dbReference type="SMART" id="SM00382">
    <property type="entry name" value="AAA"/>
    <property type="match status" value="1"/>
</dbReference>
<dbReference type="RefSeq" id="WP_153483952.1">
    <property type="nucleotide sequence ID" value="NZ_VDEQ01000160.1"/>
</dbReference>
<dbReference type="Proteomes" id="UP000460558">
    <property type="component" value="Unassembled WGS sequence"/>
</dbReference>
<proteinExistence type="predicted"/>
<dbReference type="PANTHER" id="PTHR42711">
    <property type="entry name" value="ABC TRANSPORTER ATP-BINDING PROTEIN"/>
    <property type="match status" value="1"/>
</dbReference>
<dbReference type="InterPro" id="IPR050763">
    <property type="entry name" value="ABC_transporter_ATP-binding"/>
</dbReference>
<dbReference type="InterPro" id="IPR027417">
    <property type="entry name" value="P-loop_NTPase"/>
</dbReference>
<keyword evidence="3" id="KW-0547">Nucleotide-binding</keyword>
<evidence type="ECO:0000256" key="1">
    <source>
        <dbReference type="ARBA" id="ARBA00004202"/>
    </source>
</evidence>
<evidence type="ECO:0000313" key="7">
    <source>
        <dbReference type="EMBL" id="MQS37069.1"/>
    </source>
</evidence>
<feature type="non-terminal residue" evidence="7">
    <location>
        <position position="1"/>
    </location>
</feature>
<evidence type="ECO:0000313" key="8">
    <source>
        <dbReference type="Proteomes" id="UP000460558"/>
    </source>
</evidence>
<protein>
    <submittedName>
        <fullName evidence="7">ATP-binding cassette domain-containing protein</fullName>
    </submittedName>
</protein>
<keyword evidence="8" id="KW-1185">Reference proteome</keyword>
<evidence type="ECO:0000256" key="3">
    <source>
        <dbReference type="ARBA" id="ARBA00022741"/>
    </source>
</evidence>
<evidence type="ECO:0000256" key="4">
    <source>
        <dbReference type="ARBA" id="ARBA00022840"/>
    </source>
</evidence>
<dbReference type="GO" id="GO:0005524">
    <property type="term" value="F:ATP binding"/>
    <property type="evidence" value="ECO:0007669"/>
    <property type="project" value="UniProtKB-KW"/>
</dbReference>
<dbReference type="PANTHER" id="PTHR42711:SF1">
    <property type="entry name" value="ABC-TRANSPORT PROTEIN, ATP-BINDING COMPONENT"/>
    <property type="match status" value="1"/>
</dbReference>
<dbReference type="InterPro" id="IPR003439">
    <property type="entry name" value="ABC_transporter-like_ATP-bd"/>
</dbReference>
<evidence type="ECO:0000256" key="2">
    <source>
        <dbReference type="ARBA" id="ARBA00022448"/>
    </source>
</evidence>
<comment type="subcellular location">
    <subcellularLocation>
        <location evidence="1">Cell membrane</location>
        <topology evidence="1">Peripheral membrane protein</topology>
    </subcellularLocation>
</comment>